<protein>
    <recommendedName>
        <fullName evidence="5">E3 ubiquitin-protein ligase</fullName>
        <ecNumber evidence="5">2.3.2.27</ecNumber>
    </recommendedName>
</protein>
<accession>A0A7J7K964</accession>
<comment type="subcellular location">
    <subcellularLocation>
        <location evidence="5">Cytoplasm</location>
    </subcellularLocation>
</comment>
<evidence type="ECO:0000313" key="8">
    <source>
        <dbReference type="EMBL" id="KAF6034783.1"/>
    </source>
</evidence>
<comment type="caution">
    <text evidence="8">The sequence shown here is derived from an EMBL/GenBank/DDBJ whole genome shotgun (WGS) entry which is preliminary data.</text>
</comment>
<dbReference type="EC" id="2.3.2.27" evidence="5"/>
<keyword evidence="4 5" id="KW-0479">Metal-binding</keyword>
<evidence type="ECO:0000256" key="3">
    <source>
        <dbReference type="ARBA" id="ARBA00022679"/>
    </source>
</evidence>
<dbReference type="AlphaFoldDB" id="A0A7J7K964"/>
<evidence type="ECO:0000256" key="5">
    <source>
        <dbReference type="RuleBase" id="RU367105"/>
    </source>
</evidence>
<dbReference type="InterPro" id="IPR039399">
    <property type="entry name" value="Deltex_C_sf"/>
</dbReference>
<dbReference type="InterPro" id="IPR039398">
    <property type="entry name" value="Deltex_fam"/>
</dbReference>
<feature type="compositionally biased region" description="Polar residues" evidence="6">
    <location>
        <begin position="607"/>
        <end position="622"/>
    </location>
</feature>
<dbReference type="Proteomes" id="UP000593567">
    <property type="component" value="Unassembled WGS sequence"/>
</dbReference>
<dbReference type="GO" id="GO:0005737">
    <property type="term" value="C:cytoplasm"/>
    <property type="evidence" value="ECO:0007669"/>
    <property type="project" value="UniProtKB-SubCell"/>
</dbReference>
<dbReference type="GO" id="GO:0061630">
    <property type="term" value="F:ubiquitin protein ligase activity"/>
    <property type="evidence" value="ECO:0007669"/>
    <property type="project" value="UniProtKB-UniRule"/>
</dbReference>
<evidence type="ECO:0000256" key="2">
    <source>
        <dbReference type="ARBA" id="ARBA00004906"/>
    </source>
</evidence>
<keyword evidence="5" id="KW-0963">Cytoplasm</keyword>
<reference evidence="8" key="1">
    <citation type="submission" date="2020-06" db="EMBL/GenBank/DDBJ databases">
        <title>Draft genome of Bugula neritina, a colonial animal packing powerful symbionts and potential medicines.</title>
        <authorList>
            <person name="Rayko M."/>
        </authorList>
    </citation>
    <scope>NUCLEOTIDE SEQUENCE [LARGE SCALE GENOMIC DNA]</scope>
    <source>
        <strain evidence="8">Kwan_BN1</strain>
    </source>
</reference>
<dbReference type="UniPathway" id="UPA00143"/>
<dbReference type="OrthoDB" id="527344at2759"/>
<evidence type="ECO:0000259" key="7">
    <source>
        <dbReference type="Pfam" id="PF18102"/>
    </source>
</evidence>
<feature type="region of interest" description="Disordered" evidence="6">
    <location>
        <begin position="607"/>
        <end position="649"/>
    </location>
</feature>
<dbReference type="Gene3D" id="3.30.390.130">
    <property type="match status" value="1"/>
</dbReference>
<dbReference type="GO" id="GO:0008270">
    <property type="term" value="F:zinc ion binding"/>
    <property type="evidence" value="ECO:0007669"/>
    <property type="project" value="UniProtKB-KW"/>
</dbReference>
<organism evidence="8 9">
    <name type="scientific">Bugula neritina</name>
    <name type="common">Brown bryozoan</name>
    <name type="synonym">Sertularia neritina</name>
    <dbReference type="NCBI Taxonomy" id="10212"/>
    <lineage>
        <taxon>Eukaryota</taxon>
        <taxon>Metazoa</taxon>
        <taxon>Spiralia</taxon>
        <taxon>Lophotrochozoa</taxon>
        <taxon>Bryozoa</taxon>
        <taxon>Gymnolaemata</taxon>
        <taxon>Cheilostomatida</taxon>
        <taxon>Flustrina</taxon>
        <taxon>Buguloidea</taxon>
        <taxon>Bugulidae</taxon>
        <taxon>Bugula</taxon>
    </lineage>
</organism>
<keyword evidence="5" id="KW-0863">Zinc-finger</keyword>
<feature type="compositionally biased region" description="Polar residues" evidence="6">
    <location>
        <begin position="255"/>
        <end position="264"/>
    </location>
</feature>
<evidence type="ECO:0000256" key="6">
    <source>
        <dbReference type="SAM" id="MobiDB-lite"/>
    </source>
</evidence>
<feature type="compositionally biased region" description="Low complexity" evidence="6">
    <location>
        <begin position="640"/>
        <end position="649"/>
    </location>
</feature>
<comment type="catalytic activity">
    <reaction evidence="1 5">
        <text>S-ubiquitinyl-[E2 ubiquitin-conjugating enzyme]-L-cysteine + [acceptor protein]-L-lysine = [E2 ubiquitin-conjugating enzyme]-L-cysteine + N(6)-ubiquitinyl-[acceptor protein]-L-lysine.</text>
        <dbReference type="EC" id="2.3.2.27"/>
    </reaction>
</comment>
<keyword evidence="5" id="KW-0862">Zinc</keyword>
<evidence type="ECO:0000256" key="1">
    <source>
        <dbReference type="ARBA" id="ARBA00000900"/>
    </source>
</evidence>
<comment type="similarity">
    <text evidence="5">Belongs to the Deltex family.</text>
</comment>
<dbReference type="InterPro" id="IPR039396">
    <property type="entry name" value="Deltex_C"/>
</dbReference>
<evidence type="ECO:0000313" key="9">
    <source>
        <dbReference type="Proteomes" id="UP000593567"/>
    </source>
</evidence>
<dbReference type="EMBL" id="VXIV02000997">
    <property type="protein sequence ID" value="KAF6034783.1"/>
    <property type="molecule type" value="Genomic_DNA"/>
</dbReference>
<keyword evidence="9" id="KW-1185">Reference proteome</keyword>
<feature type="compositionally biased region" description="Polar residues" evidence="6">
    <location>
        <begin position="300"/>
        <end position="309"/>
    </location>
</feature>
<keyword evidence="3 5" id="KW-0808">Transferase</keyword>
<comment type="pathway">
    <text evidence="2 5">Protein modification; protein ubiquitination.</text>
</comment>
<name>A0A7J7K964_BUGNE</name>
<evidence type="ECO:0000256" key="4">
    <source>
        <dbReference type="ARBA" id="ARBA00022723"/>
    </source>
</evidence>
<dbReference type="Pfam" id="PF18102">
    <property type="entry name" value="DTC"/>
    <property type="match status" value="1"/>
</dbReference>
<dbReference type="GO" id="GO:0007219">
    <property type="term" value="P:Notch signaling pathway"/>
    <property type="evidence" value="ECO:0007669"/>
    <property type="project" value="InterPro"/>
</dbReference>
<feature type="compositionally biased region" description="Polar residues" evidence="6">
    <location>
        <begin position="162"/>
        <end position="172"/>
    </location>
</feature>
<feature type="compositionally biased region" description="Polar residues" evidence="6">
    <location>
        <begin position="210"/>
        <end position="219"/>
    </location>
</feature>
<sequence>MFVFSEEVFDVDIHSLPTSNTREVHNFLLYKREIELELATTQILVQASLNSKDYPAAGQQTFDSPFSQHLSGSVTCKGYYDQHRSGVDQRVKTNLFAEEVQLNKGLQSETIVEEKLAQLKWSQSKGNIVLTGDSQTTEGQDLVRGDLKNQATGNHDLAGSGQEDQATGSESLTDSDQEDQATGSESLTDSDQEDQATGSQDLAGSDQEDQATGSKSLTDSDQEDQAAGSESLTDSDQEDQATGSQDLAGSDQEDQATGSKSLTDSDQEDQAKRSESLTDSDQEDQATGSQDLAGSDQEDQATGSKSLTDSDQEDQAAGSESLTDSDQEDQAKRRGLAGEDQEQKAMAGIVTDVFDKIYYEFMTTVTKKDYQTRLLVQDTGSQGLTDSYQEELQPAETSVNPKTDVLLAVLVHFDPGKYPTSDKLKNYFFSHRNGGGEVLGCLTPWNNDKTCALVWFDPEYCEPDVVNTVIERQRDPYLTITEYQHTEFFGQIEKFLLPAPLNRLIGHYGWSKVNRSLKAQAGLSLEELHTTSAEKRYSIRGYLFQLKLAEQLLQRLDIEITGDSHTSQSEPHSLPSPSKIRKIESAENEHSSAVVYSNSEPLTSFNNQGASQSFVDEQTSSLKPVISPVDSPTALPLPPSSSDSQTSIDSQTTNLAAAFVAVNIQDTPSTAAASTSANDIELNTNPGLSNASTSSDDISHSAASSRQVLKILEKALKHRLVFTVGQSVTSGMNNTVVWNDIHHKTSIAGAPSNYGYPDPGYLDRVIEDLKAKGITR</sequence>
<gene>
    <name evidence="8" type="ORF">EB796_006910</name>
</gene>
<dbReference type="PANTHER" id="PTHR12622">
    <property type="entry name" value="DELTEX-RELATED"/>
    <property type="match status" value="1"/>
</dbReference>
<feature type="region of interest" description="Disordered" evidence="6">
    <location>
        <begin position="150"/>
        <end position="343"/>
    </location>
</feature>
<dbReference type="GO" id="GO:0016567">
    <property type="term" value="P:protein ubiquitination"/>
    <property type="evidence" value="ECO:0007669"/>
    <property type="project" value="UniProtKB-UniRule"/>
</dbReference>
<proteinExistence type="inferred from homology"/>
<feature type="domain" description="Deltex C-terminal" evidence="7">
    <location>
        <begin position="691"/>
        <end position="774"/>
    </location>
</feature>